<feature type="compositionally biased region" description="Polar residues" evidence="1">
    <location>
        <begin position="117"/>
        <end position="127"/>
    </location>
</feature>
<proteinExistence type="predicted"/>
<dbReference type="AlphaFoldDB" id="A0A8J6AAS1"/>
<name>A0A8J6AAS1_GALPY</name>
<evidence type="ECO:0000313" key="3">
    <source>
        <dbReference type="Proteomes" id="UP000700334"/>
    </source>
</evidence>
<dbReference type="Proteomes" id="UP000700334">
    <property type="component" value="Unassembled WGS sequence"/>
</dbReference>
<dbReference type="EMBL" id="JAGFMF010011694">
    <property type="protein sequence ID" value="KAG8515911.1"/>
    <property type="molecule type" value="Genomic_DNA"/>
</dbReference>
<gene>
    <name evidence="2" type="ORF">J0S82_007203</name>
</gene>
<accession>A0A8J6AAS1</accession>
<comment type="caution">
    <text evidence="2">The sequence shown here is derived from an EMBL/GenBank/DDBJ whole genome shotgun (WGS) entry which is preliminary data.</text>
</comment>
<dbReference type="OrthoDB" id="9665184at2759"/>
<feature type="compositionally biased region" description="Basic and acidic residues" evidence="1">
    <location>
        <begin position="97"/>
        <end position="112"/>
    </location>
</feature>
<reference evidence="2" key="1">
    <citation type="journal article" date="2021" name="Evol. Appl.">
        <title>The genome of the Pyrenean desman and the effects of bottlenecks and inbreeding on the genomic landscape of an endangered species.</title>
        <authorList>
            <person name="Escoda L."/>
            <person name="Castresana J."/>
        </authorList>
    </citation>
    <scope>NUCLEOTIDE SEQUENCE</scope>
    <source>
        <strain evidence="2">IBE-C5619</strain>
    </source>
</reference>
<keyword evidence="3" id="KW-1185">Reference proteome</keyword>
<sequence length="229" mass="25367">MPTLECSQHRRCPSSVVGGWKYLINLYPTIMSTWKARLAKRLKFPSRRMHPFPCSALLTCFGHTRENAPFDQPSVADSHPTVYVQPMAKVGRHSSHLKGEERPPEKSKDSSTHSKRNGSANRNASNHTVVQMAETPEDLPASLDGKVDCEAVTFQTSIPRPSIIEMPMVSIPNLIVEGMVSEKNSGHLVNAFGKQTSLTLLVNKTLKGTLISDRKSVKSFKTSKSSQRL</sequence>
<evidence type="ECO:0000256" key="1">
    <source>
        <dbReference type="SAM" id="MobiDB-lite"/>
    </source>
</evidence>
<evidence type="ECO:0000313" key="2">
    <source>
        <dbReference type="EMBL" id="KAG8515911.1"/>
    </source>
</evidence>
<feature type="region of interest" description="Disordered" evidence="1">
    <location>
        <begin position="89"/>
        <end position="127"/>
    </location>
</feature>
<organism evidence="2 3">
    <name type="scientific">Galemys pyrenaicus</name>
    <name type="common">Iberian desman</name>
    <name type="synonym">Pyrenean desman</name>
    <dbReference type="NCBI Taxonomy" id="202257"/>
    <lineage>
        <taxon>Eukaryota</taxon>
        <taxon>Metazoa</taxon>
        <taxon>Chordata</taxon>
        <taxon>Craniata</taxon>
        <taxon>Vertebrata</taxon>
        <taxon>Euteleostomi</taxon>
        <taxon>Mammalia</taxon>
        <taxon>Eutheria</taxon>
        <taxon>Laurasiatheria</taxon>
        <taxon>Eulipotyphla</taxon>
        <taxon>Talpidae</taxon>
        <taxon>Galemys</taxon>
    </lineage>
</organism>
<protein>
    <submittedName>
        <fullName evidence="2">Uncharacterized protein</fullName>
    </submittedName>
</protein>